<accession>A0A1I4C1T0</accession>
<dbReference type="AlphaFoldDB" id="A0A1I4C1T0"/>
<protein>
    <submittedName>
        <fullName evidence="2">Uncharacterized protein</fullName>
    </submittedName>
</protein>
<dbReference type="Proteomes" id="UP000199473">
    <property type="component" value="Unassembled WGS sequence"/>
</dbReference>
<keyword evidence="3" id="KW-1185">Reference proteome</keyword>
<organism evidence="2 3">
    <name type="scientific">Falsiroseomonas stagni DSM 19981</name>
    <dbReference type="NCBI Taxonomy" id="1123062"/>
    <lineage>
        <taxon>Bacteria</taxon>
        <taxon>Pseudomonadati</taxon>
        <taxon>Pseudomonadota</taxon>
        <taxon>Alphaproteobacteria</taxon>
        <taxon>Acetobacterales</taxon>
        <taxon>Roseomonadaceae</taxon>
        <taxon>Falsiroseomonas</taxon>
    </lineage>
</organism>
<reference evidence="2 3" key="1">
    <citation type="submission" date="2016-10" db="EMBL/GenBank/DDBJ databases">
        <authorList>
            <person name="de Groot N.N."/>
        </authorList>
    </citation>
    <scope>NUCLEOTIDE SEQUENCE [LARGE SCALE GENOMIC DNA]</scope>
    <source>
        <strain evidence="2 3">DSM 19981</strain>
    </source>
</reference>
<feature type="compositionally biased region" description="Low complexity" evidence="1">
    <location>
        <begin position="162"/>
        <end position="189"/>
    </location>
</feature>
<feature type="region of interest" description="Disordered" evidence="1">
    <location>
        <begin position="101"/>
        <end position="254"/>
    </location>
</feature>
<gene>
    <name evidence="2" type="ORF">SAMN02745775_106280</name>
</gene>
<feature type="compositionally biased region" description="Polar residues" evidence="1">
    <location>
        <begin position="203"/>
        <end position="225"/>
    </location>
</feature>
<evidence type="ECO:0000256" key="1">
    <source>
        <dbReference type="SAM" id="MobiDB-lite"/>
    </source>
</evidence>
<dbReference type="EMBL" id="FOSQ01000006">
    <property type="protein sequence ID" value="SFK74146.1"/>
    <property type="molecule type" value="Genomic_DNA"/>
</dbReference>
<proteinExistence type="predicted"/>
<evidence type="ECO:0000313" key="3">
    <source>
        <dbReference type="Proteomes" id="UP000199473"/>
    </source>
</evidence>
<dbReference type="STRING" id="1123062.SAMN02745775_106280"/>
<dbReference type="RefSeq" id="WP_092961110.1">
    <property type="nucleotide sequence ID" value="NZ_FOSQ01000006.1"/>
</dbReference>
<name>A0A1I4C1T0_9PROT</name>
<sequence>MVQRIFAPNTAITGAVMAAAPSTTLPPASLAAPLAGPRRARLPSPVLGLALLATACSGDLSSVGSSISAGFDSLWSPFMGPTNVVASDSLTVQRVRGADPTVDPLVPEAGNVWPAAEAPRPTLLGGPDEAMRNIPDYRPSLIDGAPAATSPVPTPGDRPARRSSSTPPASPGAPGDFARSPATPASPGALSPPPPRVEGRALTSPSGQAATGTAGTSRVQGFTSPQGGGAVVRDGNVETWIGPDGRTSTRIVPN</sequence>
<dbReference type="OrthoDB" id="7273220at2"/>
<evidence type="ECO:0000313" key="2">
    <source>
        <dbReference type="EMBL" id="SFK74146.1"/>
    </source>
</evidence>